<dbReference type="InterPro" id="IPR018958">
    <property type="entry name" value="Knr4/Smi1-like_dom"/>
</dbReference>
<dbReference type="Pfam" id="PF09346">
    <property type="entry name" value="SMI1_KNR4"/>
    <property type="match status" value="1"/>
</dbReference>
<dbReference type="SMART" id="SM00860">
    <property type="entry name" value="SMI1_KNR4"/>
    <property type="match status" value="1"/>
</dbReference>
<accession>A0A5C5YRF7</accession>
<sequence length="207" mass="22821">MARLRGGTDQLAGRANRAPWAYCRTNRTVCLRRPGDGPSWADRETNMTVAESIEALRELAKAWPHEECPWEERPSFRPASTAQALQEFEVLGGLLLPDDLRAFFSEVDAIVAMSVHNGYWIGGVEELSQSLRRGDFPAVIGEAPAIPVATDGGGNAFLMDATGRVWRWSQEDGLLTQISGDFASFLARVVGDFRASYSDTPGWKYLV</sequence>
<dbReference type="SUPFAM" id="SSF160631">
    <property type="entry name" value="SMI1/KNR4-like"/>
    <property type="match status" value="1"/>
</dbReference>
<dbReference type="EMBL" id="SJPO01000004">
    <property type="protein sequence ID" value="TWT77469.1"/>
    <property type="molecule type" value="Genomic_DNA"/>
</dbReference>
<dbReference type="AlphaFoldDB" id="A0A5C5YRF7"/>
<evidence type="ECO:0000259" key="1">
    <source>
        <dbReference type="SMART" id="SM00860"/>
    </source>
</evidence>
<protein>
    <submittedName>
        <fullName evidence="2">SMI1 / KNR4 family protein</fullName>
    </submittedName>
</protein>
<dbReference type="Proteomes" id="UP000318478">
    <property type="component" value="Unassembled WGS sequence"/>
</dbReference>
<evidence type="ECO:0000313" key="3">
    <source>
        <dbReference type="Proteomes" id="UP000318478"/>
    </source>
</evidence>
<proteinExistence type="predicted"/>
<dbReference type="InterPro" id="IPR037883">
    <property type="entry name" value="Knr4/Smi1-like_sf"/>
</dbReference>
<organism evidence="2 3">
    <name type="scientific">Posidoniimonas polymericola</name>
    <dbReference type="NCBI Taxonomy" id="2528002"/>
    <lineage>
        <taxon>Bacteria</taxon>
        <taxon>Pseudomonadati</taxon>
        <taxon>Planctomycetota</taxon>
        <taxon>Planctomycetia</taxon>
        <taxon>Pirellulales</taxon>
        <taxon>Lacipirellulaceae</taxon>
        <taxon>Posidoniimonas</taxon>
    </lineage>
</organism>
<comment type="caution">
    <text evidence="2">The sequence shown here is derived from an EMBL/GenBank/DDBJ whole genome shotgun (WGS) entry which is preliminary data.</text>
</comment>
<feature type="domain" description="Knr4/Smi1-like" evidence="1">
    <location>
        <begin position="78"/>
        <end position="188"/>
    </location>
</feature>
<reference evidence="2 3" key="1">
    <citation type="submission" date="2019-02" db="EMBL/GenBank/DDBJ databases">
        <title>Deep-cultivation of Planctomycetes and their phenomic and genomic characterization uncovers novel biology.</title>
        <authorList>
            <person name="Wiegand S."/>
            <person name="Jogler M."/>
            <person name="Boedeker C."/>
            <person name="Pinto D."/>
            <person name="Vollmers J."/>
            <person name="Rivas-Marin E."/>
            <person name="Kohn T."/>
            <person name="Peeters S.H."/>
            <person name="Heuer A."/>
            <person name="Rast P."/>
            <person name="Oberbeckmann S."/>
            <person name="Bunk B."/>
            <person name="Jeske O."/>
            <person name="Meyerdierks A."/>
            <person name="Storesund J.E."/>
            <person name="Kallscheuer N."/>
            <person name="Luecker S."/>
            <person name="Lage O.M."/>
            <person name="Pohl T."/>
            <person name="Merkel B.J."/>
            <person name="Hornburger P."/>
            <person name="Mueller R.-W."/>
            <person name="Bruemmer F."/>
            <person name="Labrenz M."/>
            <person name="Spormann A.M."/>
            <person name="Op Den Camp H."/>
            <person name="Overmann J."/>
            <person name="Amann R."/>
            <person name="Jetten M.S.M."/>
            <person name="Mascher T."/>
            <person name="Medema M.H."/>
            <person name="Devos D.P."/>
            <person name="Kaster A.-K."/>
            <person name="Ovreas L."/>
            <person name="Rohde M."/>
            <person name="Galperin M.Y."/>
            <person name="Jogler C."/>
        </authorList>
    </citation>
    <scope>NUCLEOTIDE SEQUENCE [LARGE SCALE GENOMIC DNA]</scope>
    <source>
        <strain evidence="2 3">Pla123a</strain>
    </source>
</reference>
<keyword evidence="3" id="KW-1185">Reference proteome</keyword>
<name>A0A5C5YRF7_9BACT</name>
<dbReference type="OrthoDB" id="277891at2"/>
<gene>
    <name evidence="2" type="ORF">Pla123a_21300</name>
</gene>
<evidence type="ECO:0000313" key="2">
    <source>
        <dbReference type="EMBL" id="TWT77469.1"/>
    </source>
</evidence>